<reference evidence="2" key="1">
    <citation type="journal article" date="2023" name="Nat. Plants">
        <title>Single-cell RNA sequencing provides a high-resolution roadmap for understanding the multicellular compartmentation of specialized metabolism.</title>
        <authorList>
            <person name="Sun S."/>
            <person name="Shen X."/>
            <person name="Li Y."/>
            <person name="Li Y."/>
            <person name="Wang S."/>
            <person name="Li R."/>
            <person name="Zhang H."/>
            <person name="Shen G."/>
            <person name="Guo B."/>
            <person name="Wei J."/>
            <person name="Xu J."/>
            <person name="St-Pierre B."/>
            <person name="Chen S."/>
            <person name="Sun C."/>
        </authorList>
    </citation>
    <scope>NUCLEOTIDE SEQUENCE [LARGE SCALE GENOMIC DNA]</scope>
</reference>
<organism evidence="1 2">
    <name type="scientific">Catharanthus roseus</name>
    <name type="common">Madagascar periwinkle</name>
    <name type="synonym">Vinca rosea</name>
    <dbReference type="NCBI Taxonomy" id="4058"/>
    <lineage>
        <taxon>Eukaryota</taxon>
        <taxon>Viridiplantae</taxon>
        <taxon>Streptophyta</taxon>
        <taxon>Embryophyta</taxon>
        <taxon>Tracheophyta</taxon>
        <taxon>Spermatophyta</taxon>
        <taxon>Magnoliopsida</taxon>
        <taxon>eudicotyledons</taxon>
        <taxon>Gunneridae</taxon>
        <taxon>Pentapetalae</taxon>
        <taxon>asterids</taxon>
        <taxon>lamiids</taxon>
        <taxon>Gentianales</taxon>
        <taxon>Apocynaceae</taxon>
        <taxon>Rauvolfioideae</taxon>
        <taxon>Vinceae</taxon>
        <taxon>Catharanthinae</taxon>
        <taxon>Catharanthus</taxon>
    </lineage>
</organism>
<dbReference type="Proteomes" id="UP001060085">
    <property type="component" value="Linkage Group LG05"/>
</dbReference>
<name>A0ACC0AK35_CATRO</name>
<gene>
    <name evidence="1" type="ORF">M9H77_20399</name>
</gene>
<comment type="caution">
    <text evidence="1">The sequence shown here is derived from an EMBL/GenBank/DDBJ whole genome shotgun (WGS) entry which is preliminary data.</text>
</comment>
<accession>A0ACC0AK35</accession>
<protein>
    <submittedName>
        <fullName evidence="1">Uncharacterized protein</fullName>
    </submittedName>
</protein>
<evidence type="ECO:0000313" key="1">
    <source>
        <dbReference type="EMBL" id="KAI5661076.1"/>
    </source>
</evidence>
<keyword evidence="2" id="KW-1185">Reference proteome</keyword>
<proteinExistence type="predicted"/>
<dbReference type="EMBL" id="CM044705">
    <property type="protein sequence ID" value="KAI5661076.1"/>
    <property type="molecule type" value="Genomic_DNA"/>
</dbReference>
<sequence length="931" mass="104157">MEDEDESLSSSEPSDSGDDFIGEPEDDIESSKSSTSDNDDENSNSEAEHEVRRSSIISSASGKEDRKFQNVDALVRGDLVVKRQSILPRVYSVTDAAERLRKPFKPPCSDGYRNNNEQLARRLWARKRFIPWGSTRPALVAITSRINFSEDSGKDVVDENVDLPPGVEPLVLWQADESDCNSAAIVVDPLLVKFLRPHQREGVQFMFECVSGSLSSDNINGCILADDMGLGKTLQSITLLFTLLHQGFDGKPMVKKAIIVTPTSLVSNWEAEINKWVGERVKLVALCESTRDDVISGIDSFVSNRSHLQVLIISYETFRMHASKFSQDGSCDLLICDEAHRLKNDQTLTNRALAALSCKRRILLSGTPMQNDLEEFYAMVNFTNPGVLGDASHFRRYYEMPIICAREPTASEDEKKLGSERSAELSSKVNQFILRRTNALLSNHLPPKIVEVVCCKLTALQSDLYNHFIHSKNVKRAITEETKKAKILAYITVLKKLCNHPKLIYDTIKSGSPGTTGFEDCLRFFPPEMFSGRSGTWTGGDGIWVELSGKMHVLARLLAHLRQRTDDRIVLVSNYTQTLDLFAQLCRERRYPFLRLDGTTSIGKRQKLVNRFNDPAKDEFAFLLSSKAGGCGLNLIGGNRLVLFDPDWNPANDKQAAARVWRDGQKKRVYIYRFLSTGTIEEKVYQRQMSKEGLQKVIQQEQADPEGNLLSAEELRDLFSFHENVSSEIHEKMNCNRCKLHEVVLDRQTETDSPHSDQEDIGGFASVSGCLHKLKRSEKQVGTPKEEDLVNWGHHPSPTSVPDSVFQASAGDEVSFVFTNQVDGKLVPVESKERPTSQEICSKNQFSTKGNVLHKSTFSSENQTTLPSISSPGLSRGALTAPRKPLQRLQTKLTGSTEGVLQVTLKPGLLPRHQLPKKRLSSDNLDDDDFA</sequence>
<evidence type="ECO:0000313" key="2">
    <source>
        <dbReference type="Proteomes" id="UP001060085"/>
    </source>
</evidence>